<gene>
    <name evidence="1" type="ORF">O6H91_01G155200</name>
</gene>
<accession>A0ACC2EXI1</accession>
<proteinExistence type="predicted"/>
<dbReference type="Proteomes" id="UP001162992">
    <property type="component" value="Chromosome 1"/>
</dbReference>
<keyword evidence="2" id="KW-1185">Reference proteome</keyword>
<evidence type="ECO:0000313" key="2">
    <source>
        <dbReference type="Proteomes" id="UP001162992"/>
    </source>
</evidence>
<name>A0ACC2EXI1_DIPCM</name>
<evidence type="ECO:0000313" key="1">
    <source>
        <dbReference type="EMBL" id="KAJ7571212.1"/>
    </source>
</evidence>
<sequence length="385" mass="42054">MADGDESSDELIHVFWHDGMLAHTNSSSYGVFDTLQDPGFLDVLEPHPENADRVRNMKSILQRGPISPYIRFHQGRAATQQELLYFHTPEYVQELIAAGKSGGKFLCSGTCLNVGSWEAALLAAGSTCKAMQHILDGHAKLAYALVRPPGHHAQPSHADGYCFLNNAGIAVHVALMSGYKRIAVIDIDVHYGNGTAEGFYERDDVLTVSLHMNHGSWGPSHPQTGQLDEVGRGKGIGFNLNIPLPNGSGDQGYEYAMEELVVPALGAFKPEMLVLVIGQDSSAFDPNGRQCITMEGYRKVAQIIRQQAELHTGGKVLVVQEGGYHLTYAAYCLHAALEGLLSLPQALLSDPIAYYPEDETFAVERVKQIKYQYNSLVQKARTSSS</sequence>
<reference evidence="2" key="1">
    <citation type="journal article" date="2024" name="Proc. Natl. Acad. Sci. U.S.A.">
        <title>Extraordinary preservation of gene collinearity over three hundred million years revealed in homosporous lycophytes.</title>
        <authorList>
            <person name="Li C."/>
            <person name="Wickell D."/>
            <person name="Kuo L.Y."/>
            <person name="Chen X."/>
            <person name="Nie B."/>
            <person name="Liao X."/>
            <person name="Peng D."/>
            <person name="Ji J."/>
            <person name="Jenkins J."/>
            <person name="Williams M."/>
            <person name="Shu S."/>
            <person name="Plott C."/>
            <person name="Barry K."/>
            <person name="Rajasekar S."/>
            <person name="Grimwood J."/>
            <person name="Han X."/>
            <person name="Sun S."/>
            <person name="Hou Z."/>
            <person name="He W."/>
            <person name="Dai G."/>
            <person name="Sun C."/>
            <person name="Schmutz J."/>
            <person name="Leebens-Mack J.H."/>
            <person name="Li F.W."/>
            <person name="Wang L."/>
        </authorList>
    </citation>
    <scope>NUCLEOTIDE SEQUENCE [LARGE SCALE GENOMIC DNA]</scope>
    <source>
        <strain evidence="2">cv. PW_Plant_1</strain>
    </source>
</reference>
<dbReference type="EMBL" id="CM055092">
    <property type="protein sequence ID" value="KAJ7571212.1"/>
    <property type="molecule type" value="Genomic_DNA"/>
</dbReference>
<comment type="caution">
    <text evidence="1">The sequence shown here is derived from an EMBL/GenBank/DDBJ whole genome shotgun (WGS) entry which is preliminary data.</text>
</comment>
<protein>
    <submittedName>
        <fullName evidence="1">Uncharacterized protein</fullName>
    </submittedName>
</protein>
<organism evidence="1 2">
    <name type="scientific">Diphasiastrum complanatum</name>
    <name type="common">Issler's clubmoss</name>
    <name type="synonym">Lycopodium complanatum</name>
    <dbReference type="NCBI Taxonomy" id="34168"/>
    <lineage>
        <taxon>Eukaryota</taxon>
        <taxon>Viridiplantae</taxon>
        <taxon>Streptophyta</taxon>
        <taxon>Embryophyta</taxon>
        <taxon>Tracheophyta</taxon>
        <taxon>Lycopodiopsida</taxon>
        <taxon>Lycopodiales</taxon>
        <taxon>Lycopodiaceae</taxon>
        <taxon>Lycopodioideae</taxon>
        <taxon>Diphasiastrum</taxon>
    </lineage>
</organism>